<feature type="transmembrane region" description="Helical" evidence="2">
    <location>
        <begin position="171"/>
        <end position="194"/>
    </location>
</feature>
<feature type="transmembrane region" description="Helical" evidence="2">
    <location>
        <begin position="35"/>
        <end position="55"/>
    </location>
</feature>
<evidence type="ECO:0000256" key="1">
    <source>
        <dbReference type="SAM" id="MobiDB-lite"/>
    </source>
</evidence>
<keyword evidence="2" id="KW-0812">Transmembrane</keyword>
<keyword evidence="4" id="KW-1185">Reference proteome</keyword>
<feature type="region of interest" description="Disordered" evidence="1">
    <location>
        <begin position="1"/>
        <end position="29"/>
    </location>
</feature>
<proteinExistence type="predicted"/>
<dbReference type="EMBL" id="CP039291">
    <property type="protein sequence ID" value="QCB94803.1"/>
    <property type="molecule type" value="Genomic_DNA"/>
</dbReference>
<protein>
    <submittedName>
        <fullName evidence="3">Uncharacterized protein</fullName>
    </submittedName>
</protein>
<keyword evidence="2" id="KW-0472">Membrane</keyword>
<dbReference type="AlphaFoldDB" id="A0A4P7SPY2"/>
<keyword evidence="2" id="KW-1133">Transmembrane helix</keyword>
<feature type="compositionally biased region" description="Low complexity" evidence="1">
    <location>
        <begin position="1"/>
        <end position="18"/>
    </location>
</feature>
<dbReference type="KEGG" id="celz:E5225_15780"/>
<gene>
    <name evidence="3" type="ORF">E5225_15780</name>
</gene>
<feature type="transmembrane region" description="Helical" evidence="2">
    <location>
        <begin position="206"/>
        <end position="224"/>
    </location>
</feature>
<accession>A0A4P7SPY2</accession>
<reference evidence="3 4" key="1">
    <citation type="submission" date="2019-04" db="EMBL/GenBank/DDBJ databases">
        <title>Isolation and identification of Cellulomonas shaoxiangyii sp. Nov. isolated from feces of the Tibetan antelopes (Pantholops hodgsonii) in the Qinghai-Tibet plateau of China.</title>
        <authorList>
            <person name="Tian Z."/>
        </authorList>
    </citation>
    <scope>NUCLEOTIDE SEQUENCE [LARGE SCALE GENOMIC DNA]</scope>
    <source>
        <strain evidence="3 4">Z28</strain>
    </source>
</reference>
<dbReference type="RefSeq" id="WP_135972077.1">
    <property type="nucleotide sequence ID" value="NZ_CP039291.1"/>
</dbReference>
<sequence>MTTGSAAASASTEAPVATDPLTPLREADRRARRTAAATVAGTLAGMAAAATIPLWSDEERLRPVLSAADVRQAVHWEWDLAPHDGWWAFALVLLAPCLAAAAGAVVTRRRLTRAAGAAPFRARPGQATAGAGRITAAQRRARERGRSDDLRRQQQYAVARERRAVSVWTHLGGAFALVLGTWFGTALAVSALGLRATPVGIGLTVASWWVVLVPLALWGVVVAVRRVARPRR</sequence>
<evidence type="ECO:0000256" key="2">
    <source>
        <dbReference type="SAM" id="Phobius"/>
    </source>
</evidence>
<name>A0A4P7SPY2_9CELL</name>
<evidence type="ECO:0000313" key="4">
    <source>
        <dbReference type="Proteomes" id="UP000296469"/>
    </source>
</evidence>
<dbReference type="OrthoDB" id="9837351at2"/>
<organism evidence="3 4">
    <name type="scientific">Cellulomonas shaoxiangyii</name>
    <dbReference type="NCBI Taxonomy" id="2566013"/>
    <lineage>
        <taxon>Bacteria</taxon>
        <taxon>Bacillati</taxon>
        <taxon>Actinomycetota</taxon>
        <taxon>Actinomycetes</taxon>
        <taxon>Micrococcales</taxon>
        <taxon>Cellulomonadaceae</taxon>
        <taxon>Cellulomonas</taxon>
    </lineage>
</organism>
<evidence type="ECO:0000313" key="3">
    <source>
        <dbReference type="EMBL" id="QCB94803.1"/>
    </source>
</evidence>
<feature type="transmembrane region" description="Helical" evidence="2">
    <location>
        <begin position="86"/>
        <end position="106"/>
    </location>
</feature>
<dbReference type="Proteomes" id="UP000296469">
    <property type="component" value="Chromosome"/>
</dbReference>